<dbReference type="InterPro" id="IPR002076">
    <property type="entry name" value="ELO_fam"/>
</dbReference>
<feature type="transmembrane region" description="Helical" evidence="10">
    <location>
        <begin position="238"/>
        <end position="256"/>
    </location>
</feature>
<reference evidence="11 12" key="1">
    <citation type="submission" date="2019-04" db="EMBL/GenBank/DDBJ databases">
        <authorList>
            <consortium name="DOE Joint Genome Institute"/>
            <person name="Mondo S."/>
            <person name="Kjaerbolling I."/>
            <person name="Vesth T."/>
            <person name="Frisvad J.C."/>
            <person name="Nybo J.L."/>
            <person name="Theobald S."/>
            <person name="Kildgaard S."/>
            <person name="Isbrandt T."/>
            <person name="Kuo A."/>
            <person name="Sato A."/>
            <person name="Lyhne E.K."/>
            <person name="Kogle M.E."/>
            <person name="Wiebenga A."/>
            <person name="Kun R.S."/>
            <person name="Lubbers R.J."/>
            <person name="Makela M.R."/>
            <person name="Barry K."/>
            <person name="Chovatia M."/>
            <person name="Clum A."/>
            <person name="Daum C."/>
            <person name="Haridas S."/>
            <person name="He G."/>
            <person name="LaButti K."/>
            <person name="Lipzen A."/>
            <person name="Riley R."/>
            <person name="Salamov A."/>
            <person name="Simmons B.A."/>
            <person name="Magnuson J.K."/>
            <person name="Henrissat B."/>
            <person name="Mortensen U.H."/>
            <person name="Larsen T.O."/>
            <person name="Devries R.P."/>
            <person name="Grigoriev I.V."/>
            <person name="Machida M."/>
            <person name="Baker S.E."/>
            <person name="Andersen M.R."/>
            <person name="Cantor M.N."/>
            <person name="Hua S.X."/>
        </authorList>
    </citation>
    <scope>NUCLEOTIDE SEQUENCE [LARGE SCALE GENOMIC DNA]</scope>
    <source>
        <strain evidence="11 12">CBS 119388</strain>
    </source>
</reference>
<keyword evidence="5 10" id="KW-0276">Fatty acid metabolism</keyword>
<feature type="transmembrane region" description="Helical" evidence="10">
    <location>
        <begin position="174"/>
        <end position="191"/>
    </location>
</feature>
<dbReference type="Pfam" id="PF01151">
    <property type="entry name" value="ELO"/>
    <property type="match status" value="1"/>
</dbReference>
<evidence type="ECO:0000256" key="2">
    <source>
        <dbReference type="ARBA" id="ARBA00022516"/>
    </source>
</evidence>
<evidence type="ECO:0000256" key="4">
    <source>
        <dbReference type="ARBA" id="ARBA00022692"/>
    </source>
</evidence>
<dbReference type="Proteomes" id="UP000325579">
    <property type="component" value="Unassembled WGS sequence"/>
</dbReference>
<keyword evidence="6 10" id="KW-1133">Transmembrane helix</keyword>
<keyword evidence="4 10" id="KW-0812">Transmembrane</keyword>
<name>A0A5N7DTW0_9EURO</name>
<dbReference type="RefSeq" id="XP_031947115.1">
    <property type="nucleotide sequence ID" value="XM_032084037.1"/>
</dbReference>
<feature type="transmembrane region" description="Helical" evidence="10">
    <location>
        <begin position="197"/>
        <end position="218"/>
    </location>
</feature>
<sequence>MSVHFGFPPLSLSMVDRTQPKPTIPTCKLAHLGIPISFYRITSHLNFSLAAIVMYTIVALLLNHINKRRHGKPWAISQTRWFRHTVILHNVLLALYSTWIVFTVVRTLENAWPRRHDTFYTVLVADLFCQGGQIVPHKETLQELVFVGWAFYISKFYEFIDTAIILAKGRQASLLQIYHHAGVILFGWASVRSEPPPALITLFLNAGVHALMYTYYALKSIHVAVPRSVKAAMTTIQIVQFFIDIIVCPCYLFIYYDVPVDYNRCTEHRTMGDSVETPASQGAAVRGESYCDVRTVSCTNQGSHTSATWLGIIFIVSLAWMFLQFFKSTYLQTGKKKTL</sequence>
<comment type="subcellular location">
    <subcellularLocation>
        <location evidence="1">Membrane</location>
        <topology evidence="1">Multi-pass membrane protein</topology>
    </subcellularLocation>
</comment>
<dbReference type="EMBL" id="ML736738">
    <property type="protein sequence ID" value="KAE8409796.1"/>
    <property type="molecule type" value="Genomic_DNA"/>
</dbReference>
<evidence type="ECO:0000256" key="1">
    <source>
        <dbReference type="ARBA" id="ARBA00004141"/>
    </source>
</evidence>
<dbReference type="GeneID" id="43668728"/>
<keyword evidence="8 10" id="KW-0472">Membrane</keyword>
<protein>
    <recommendedName>
        <fullName evidence="10">Elongation of fatty acids protein</fullName>
        <ecNumber evidence="10">2.3.1.-</ecNumber>
    </recommendedName>
</protein>
<evidence type="ECO:0000256" key="8">
    <source>
        <dbReference type="ARBA" id="ARBA00023136"/>
    </source>
</evidence>
<evidence type="ECO:0000256" key="3">
    <source>
        <dbReference type="ARBA" id="ARBA00022679"/>
    </source>
</evidence>
<dbReference type="GO" id="GO:0042761">
    <property type="term" value="P:very long-chain fatty acid biosynthetic process"/>
    <property type="evidence" value="ECO:0007669"/>
    <property type="project" value="TreeGrafter"/>
</dbReference>
<keyword evidence="2 10" id="KW-0444">Lipid biosynthesis</keyword>
<proteinExistence type="inferred from homology"/>
<dbReference type="EC" id="2.3.1.-" evidence="10"/>
<evidence type="ECO:0000256" key="6">
    <source>
        <dbReference type="ARBA" id="ARBA00022989"/>
    </source>
</evidence>
<organism evidence="11 12">
    <name type="scientific">Aspergillus pseudonomiae</name>
    <dbReference type="NCBI Taxonomy" id="1506151"/>
    <lineage>
        <taxon>Eukaryota</taxon>
        <taxon>Fungi</taxon>
        <taxon>Dikarya</taxon>
        <taxon>Ascomycota</taxon>
        <taxon>Pezizomycotina</taxon>
        <taxon>Eurotiomycetes</taxon>
        <taxon>Eurotiomycetidae</taxon>
        <taxon>Eurotiales</taxon>
        <taxon>Aspergillaceae</taxon>
        <taxon>Aspergillus</taxon>
        <taxon>Aspergillus subgen. Circumdati</taxon>
    </lineage>
</organism>
<keyword evidence="12" id="KW-1185">Reference proteome</keyword>
<dbReference type="AlphaFoldDB" id="A0A5N7DTW0"/>
<dbReference type="OrthoDB" id="10259681at2759"/>
<dbReference type="PANTHER" id="PTHR11157">
    <property type="entry name" value="FATTY ACID ACYL TRANSFERASE-RELATED"/>
    <property type="match status" value="1"/>
</dbReference>
<evidence type="ECO:0000256" key="10">
    <source>
        <dbReference type="RuleBase" id="RU361115"/>
    </source>
</evidence>
<gene>
    <name evidence="11" type="ORF">BDV37DRAFT_267471</name>
</gene>
<dbReference type="GO" id="GO:0034625">
    <property type="term" value="P:fatty acid elongation, monounsaturated fatty acid"/>
    <property type="evidence" value="ECO:0007669"/>
    <property type="project" value="TreeGrafter"/>
</dbReference>
<feature type="transmembrane region" description="Helical" evidence="10">
    <location>
        <begin position="307"/>
        <end position="326"/>
    </location>
</feature>
<dbReference type="GO" id="GO:0009922">
    <property type="term" value="F:fatty acid elongase activity"/>
    <property type="evidence" value="ECO:0007669"/>
    <property type="project" value="InterPro"/>
</dbReference>
<keyword evidence="7 10" id="KW-0443">Lipid metabolism</keyword>
<comment type="catalytic activity">
    <reaction evidence="10">
        <text>an acyl-CoA + malonyl-CoA + H(+) = a 3-oxoacyl-CoA + CO2 + CoA</text>
        <dbReference type="Rhea" id="RHEA:50252"/>
        <dbReference type="ChEBI" id="CHEBI:15378"/>
        <dbReference type="ChEBI" id="CHEBI:16526"/>
        <dbReference type="ChEBI" id="CHEBI:57287"/>
        <dbReference type="ChEBI" id="CHEBI:57384"/>
        <dbReference type="ChEBI" id="CHEBI:58342"/>
        <dbReference type="ChEBI" id="CHEBI:90726"/>
    </reaction>
    <physiologicalReaction direction="left-to-right" evidence="10">
        <dbReference type="Rhea" id="RHEA:50253"/>
    </physiologicalReaction>
</comment>
<comment type="similarity">
    <text evidence="10">Belongs to the ELO family.</text>
</comment>
<feature type="transmembrane region" description="Helical" evidence="10">
    <location>
        <begin position="86"/>
        <end position="105"/>
    </location>
</feature>
<dbReference type="GO" id="GO:0034626">
    <property type="term" value="P:fatty acid elongation, polyunsaturated fatty acid"/>
    <property type="evidence" value="ECO:0007669"/>
    <property type="project" value="TreeGrafter"/>
</dbReference>
<evidence type="ECO:0000256" key="9">
    <source>
        <dbReference type="ARBA" id="ARBA00023160"/>
    </source>
</evidence>
<evidence type="ECO:0000256" key="7">
    <source>
        <dbReference type="ARBA" id="ARBA00023098"/>
    </source>
</evidence>
<keyword evidence="3 10" id="KW-0808">Transferase</keyword>
<keyword evidence="9 10" id="KW-0275">Fatty acid biosynthesis</keyword>
<feature type="transmembrane region" description="Helical" evidence="10">
    <location>
        <begin position="45"/>
        <end position="65"/>
    </location>
</feature>
<feature type="transmembrane region" description="Helical" evidence="10">
    <location>
        <begin position="146"/>
        <end position="167"/>
    </location>
</feature>
<dbReference type="GO" id="GO:0030148">
    <property type="term" value="P:sphingolipid biosynthetic process"/>
    <property type="evidence" value="ECO:0007669"/>
    <property type="project" value="TreeGrafter"/>
</dbReference>
<evidence type="ECO:0000313" key="11">
    <source>
        <dbReference type="EMBL" id="KAE8409796.1"/>
    </source>
</evidence>
<dbReference type="GO" id="GO:0005789">
    <property type="term" value="C:endoplasmic reticulum membrane"/>
    <property type="evidence" value="ECO:0007669"/>
    <property type="project" value="TreeGrafter"/>
</dbReference>
<evidence type="ECO:0000256" key="5">
    <source>
        <dbReference type="ARBA" id="ARBA00022832"/>
    </source>
</evidence>
<dbReference type="GO" id="GO:0019367">
    <property type="term" value="P:fatty acid elongation, saturated fatty acid"/>
    <property type="evidence" value="ECO:0007669"/>
    <property type="project" value="TreeGrafter"/>
</dbReference>
<evidence type="ECO:0000313" key="12">
    <source>
        <dbReference type="Proteomes" id="UP000325579"/>
    </source>
</evidence>
<dbReference type="PANTHER" id="PTHR11157:SF169">
    <property type="entry name" value="ELONGATION OF FATTY ACIDS PROTEIN"/>
    <property type="match status" value="1"/>
</dbReference>
<accession>A0A5N7DTW0</accession>